<comment type="caution">
    <text evidence="3">The sequence shown here is derived from an EMBL/GenBank/DDBJ whole genome shotgun (WGS) entry which is preliminary data.</text>
</comment>
<gene>
    <name evidence="3" type="ORF">KHLLAP_LOCUS9036</name>
</gene>
<keyword evidence="2" id="KW-1133">Transmembrane helix</keyword>
<evidence type="ECO:0000256" key="2">
    <source>
        <dbReference type="SAM" id="Phobius"/>
    </source>
</evidence>
<proteinExistence type="predicted"/>
<keyword evidence="4" id="KW-1185">Reference proteome</keyword>
<feature type="compositionally biased region" description="Basic and acidic residues" evidence="1">
    <location>
        <begin position="372"/>
        <end position="382"/>
    </location>
</feature>
<name>A0AAI8YKZ8_9PEZI</name>
<feature type="region of interest" description="Disordered" evidence="1">
    <location>
        <begin position="308"/>
        <end position="382"/>
    </location>
</feature>
<feature type="transmembrane region" description="Helical" evidence="2">
    <location>
        <begin position="20"/>
        <end position="39"/>
    </location>
</feature>
<keyword evidence="2" id="KW-0812">Transmembrane</keyword>
<organism evidence="3 4">
    <name type="scientific">Anthostomella pinea</name>
    <dbReference type="NCBI Taxonomy" id="933095"/>
    <lineage>
        <taxon>Eukaryota</taxon>
        <taxon>Fungi</taxon>
        <taxon>Dikarya</taxon>
        <taxon>Ascomycota</taxon>
        <taxon>Pezizomycotina</taxon>
        <taxon>Sordariomycetes</taxon>
        <taxon>Xylariomycetidae</taxon>
        <taxon>Xylariales</taxon>
        <taxon>Xylariaceae</taxon>
        <taxon>Anthostomella</taxon>
    </lineage>
</organism>
<keyword evidence="2" id="KW-0472">Membrane</keyword>
<dbReference type="PANTHER" id="PTHR35179:SF1">
    <property type="entry name" value="INTEGRAL MEMBRANE PROTEIN"/>
    <property type="match status" value="1"/>
</dbReference>
<feature type="transmembrane region" description="Helical" evidence="2">
    <location>
        <begin position="170"/>
        <end position="190"/>
    </location>
</feature>
<reference evidence="3" key="1">
    <citation type="submission" date="2023-10" db="EMBL/GenBank/DDBJ databases">
        <authorList>
            <person name="Hackl T."/>
        </authorList>
    </citation>
    <scope>NUCLEOTIDE SEQUENCE</scope>
</reference>
<feature type="transmembrane region" description="Helical" evidence="2">
    <location>
        <begin position="88"/>
        <end position="110"/>
    </location>
</feature>
<feature type="compositionally biased region" description="Low complexity" evidence="1">
    <location>
        <begin position="278"/>
        <end position="287"/>
    </location>
</feature>
<protein>
    <submittedName>
        <fullName evidence="3">Uu.00g135940.m01.CDS01</fullName>
    </submittedName>
</protein>
<feature type="region of interest" description="Disordered" evidence="1">
    <location>
        <begin position="264"/>
        <end position="287"/>
    </location>
</feature>
<evidence type="ECO:0000313" key="3">
    <source>
        <dbReference type="EMBL" id="CAJ2508568.1"/>
    </source>
</evidence>
<feature type="transmembrane region" description="Helical" evidence="2">
    <location>
        <begin position="60"/>
        <end position="82"/>
    </location>
</feature>
<accession>A0AAI8YKZ8</accession>
<sequence>MGGFLVPPWFVEQEVTRGIMNTASVFWGFHLAVSAFTCAKAYRQTYHAWKRGHRTTAYIAMIWGHWATNNIYALLAWLYLWGLIPASFWLWFFNLVLWVFQSQLIVQIIINRVSLLMMVRRKVTQLKWGVFLIMALINISVFIIWIPARLQINPTWIHINNIWDRIEKGIFLAVDASLNIYFIHLVRHRLIKNGLTKYTPLFRVNVILVSLSISLDITLIGMMSMPNALVYLQFQALAYAIKLHIELNMADLIKKVVRASNHESHRLSSGIGQKSSTRGKTTTSAKVTTTTKVGTDNSNSFLASISRGANKPYRGHHTTHIELGSDDELSQQRRHPEGLSGIQKTTVITQEVHDSPLGGMDEEDERSSTASSDEREFRRHGV</sequence>
<dbReference type="EMBL" id="CAUWAG010000012">
    <property type="protein sequence ID" value="CAJ2508568.1"/>
    <property type="molecule type" value="Genomic_DNA"/>
</dbReference>
<dbReference type="AlphaFoldDB" id="A0AAI8YKZ8"/>
<dbReference type="Proteomes" id="UP001295740">
    <property type="component" value="Unassembled WGS sequence"/>
</dbReference>
<feature type="transmembrane region" description="Helical" evidence="2">
    <location>
        <begin position="202"/>
        <end position="222"/>
    </location>
</feature>
<dbReference type="PANTHER" id="PTHR35179">
    <property type="entry name" value="PROTEIN CBG02620"/>
    <property type="match status" value="1"/>
</dbReference>
<evidence type="ECO:0000313" key="4">
    <source>
        <dbReference type="Proteomes" id="UP001295740"/>
    </source>
</evidence>
<evidence type="ECO:0000256" key="1">
    <source>
        <dbReference type="SAM" id="MobiDB-lite"/>
    </source>
</evidence>
<feature type="transmembrane region" description="Helical" evidence="2">
    <location>
        <begin position="130"/>
        <end position="150"/>
    </location>
</feature>